<protein>
    <submittedName>
        <fullName evidence="1">Uncharacterized protein</fullName>
    </submittedName>
</protein>
<gene>
    <name evidence="1" type="ORF">S01H1_43964</name>
</gene>
<evidence type="ECO:0000313" key="1">
    <source>
        <dbReference type="EMBL" id="GAG03658.1"/>
    </source>
</evidence>
<proteinExistence type="predicted"/>
<sequence>MSYFDGAGKYQEWYQEAFDLFVPPIGDAKTDHGTALRIVSKLTHDLYNNGFGNLRVNYKTWPTILQKIIERYDIPLDEEMDEDDKKEWGEFVAVTNDMDNYYEEWELDHGHKYYTDKTLLPD</sequence>
<dbReference type="EMBL" id="BARS01028026">
    <property type="protein sequence ID" value="GAG03658.1"/>
    <property type="molecule type" value="Genomic_DNA"/>
</dbReference>
<reference evidence="1" key="1">
    <citation type="journal article" date="2014" name="Front. Microbiol.">
        <title>High frequency of phylogenetically diverse reductive dehalogenase-homologous genes in deep subseafloor sedimentary metagenomes.</title>
        <authorList>
            <person name="Kawai M."/>
            <person name="Futagami T."/>
            <person name="Toyoda A."/>
            <person name="Takaki Y."/>
            <person name="Nishi S."/>
            <person name="Hori S."/>
            <person name="Arai W."/>
            <person name="Tsubouchi T."/>
            <person name="Morono Y."/>
            <person name="Uchiyama I."/>
            <person name="Ito T."/>
            <person name="Fujiyama A."/>
            <person name="Inagaki F."/>
            <person name="Takami H."/>
        </authorList>
    </citation>
    <scope>NUCLEOTIDE SEQUENCE</scope>
    <source>
        <strain evidence="1">Expedition CK06-06</strain>
    </source>
</reference>
<comment type="caution">
    <text evidence="1">The sequence shown here is derived from an EMBL/GenBank/DDBJ whole genome shotgun (WGS) entry which is preliminary data.</text>
</comment>
<dbReference type="AlphaFoldDB" id="X0UTN6"/>
<organism evidence="1">
    <name type="scientific">marine sediment metagenome</name>
    <dbReference type="NCBI Taxonomy" id="412755"/>
    <lineage>
        <taxon>unclassified sequences</taxon>
        <taxon>metagenomes</taxon>
        <taxon>ecological metagenomes</taxon>
    </lineage>
</organism>
<name>X0UTN6_9ZZZZ</name>
<accession>X0UTN6</accession>
<feature type="non-terminal residue" evidence="1">
    <location>
        <position position="122"/>
    </location>
</feature>